<name>K6ZZB6_9ALTE</name>
<dbReference type="InterPro" id="IPR049560">
    <property type="entry name" value="MeTrfase_RsmB-F_NOP2_cat"/>
</dbReference>
<keyword evidence="5" id="KW-0963">Cytoplasm</keyword>
<feature type="binding site" evidence="14">
    <location>
        <begin position="258"/>
        <end position="264"/>
    </location>
    <ligand>
        <name>S-adenosyl-L-methionine</name>
        <dbReference type="ChEBI" id="CHEBI:59789"/>
    </ligand>
</feature>
<evidence type="ECO:0000256" key="12">
    <source>
        <dbReference type="ARBA" id="ARBA00031088"/>
    </source>
</evidence>
<comment type="similarity">
    <text evidence="3 14">Belongs to the class I-like SAM-binding methyltransferase superfamily. RsmB/NOP family.</text>
</comment>
<feature type="binding site" evidence="14">
    <location>
        <position position="327"/>
    </location>
    <ligand>
        <name>S-adenosyl-L-methionine</name>
        <dbReference type="ChEBI" id="CHEBI:59789"/>
    </ligand>
</feature>
<dbReference type="InterPro" id="IPR023267">
    <property type="entry name" value="RCMT"/>
</dbReference>
<sequence length="437" mass="48980">MSNSKVKYQLNLRADAASVLYQILEQGMSARECLPAAQQKHNEKDRAWLQEMTYGVLRQLPILQHWLRLLLDKPLKKNVKVVEHLIMLGFYQLAFSRVSTHAAVSECVNACAPLNAIATKGLVNAVLRNFIRQDMAQNLPDNEQVLSGQPKWLYKKLLNAYPHQYQDILDAMQNKAPIWLRVNIQRSSVDDYRLLLDQQDIAYEIQQEQPQGVVLSKGCDITTLPGYDEGWFAVQDGAAQLAAHFLNGQPNERILDCCAAPGGKTCHILELEPALTSCIALDIESSRLARIEENLTRLGHKAELICGDASEPSAWWDGQQFDRILLDAPCSATGIIRRHPDIKWLRKSSDIDTLVALQAKIIDAMWLLLKPGGTMLYATCSILPEENQLQINAFLSRTADASVDSSFANDASDKPGRQVLPGQKQMDGFYYARLLKS</sequence>
<evidence type="ECO:0000256" key="11">
    <source>
        <dbReference type="ARBA" id="ARBA00030399"/>
    </source>
</evidence>
<dbReference type="GO" id="GO:0070475">
    <property type="term" value="P:rRNA base methylation"/>
    <property type="evidence" value="ECO:0007669"/>
    <property type="project" value="TreeGrafter"/>
</dbReference>
<evidence type="ECO:0000256" key="4">
    <source>
        <dbReference type="ARBA" id="ARBA00012140"/>
    </source>
</evidence>
<dbReference type="Gene3D" id="1.10.940.10">
    <property type="entry name" value="NusB-like"/>
    <property type="match status" value="1"/>
</dbReference>
<proteinExistence type="inferred from homology"/>
<evidence type="ECO:0000256" key="10">
    <source>
        <dbReference type="ARBA" id="ARBA00022884"/>
    </source>
</evidence>
<feature type="binding site" evidence="14">
    <location>
        <position position="308"/>
    </location>
    <ligand>
        <name>S-adenosyl-L-methionine</name>
        <dbReference type="ChEBI" id="CHEBI:59789"/>
    </ligand>
</feature>
<keyword evidence="9 14" id="KW-0949">S-adenosyl-L-methionine</keyword>
<keyword evidence="7 14" id="KW-0489">Methyltransferase</keyword>
<dbReference type="Proteomes" id="UP000006322">
    <property type="component" value="Unassembled WGS sequence"/>
</dbReference>
<evidence type="ECO:0000256" key="3">
    <source>
        <dbReference type="ARBA" id="ARBA00007494"/>
    </source>
</evidence>
<dbReference type="GO" id="GO:0003723">
    <property type="term" value="F:RNA binding"/>
    <property type="evidence" value="ECO:0007669"/>
    <property type="project" value="UniProtKB-UniRule"/>
</dbReference>
<evidence type="ECO:0000256" key="14">
    <source>
        <dbReference type="PROSITE-ProRule" id="PRU01023"/>
    </source>
</evidence>
<dbReference type="NCBIfam" id="TIGR00563">
    <property type="entry name" value="rsmB"/>
    <property type="match status" value="1"/>
</dbReference>
<gene>
    <name evidence="16" type="primary">rsmB</name>
    <name evidence="16" type="ORF">GPLA_4673</name>
</gene>
<dbReference type="AlphaFoldDB" id="K6ZZB6"/>
<dbReference type="FunFam" id="3.40.50.150:FF:000022">
    <property type="entry name" value="Ribosomal RNA small subunit methyltransferase B"/>
    <property type="match status" value="1"/>
</dbReference>
<feature type="binding site" evidence="14">
    <location>
        <position position="282"/>
    </location>
    <ligand>
        <name>S-adenosyl-L-methionine</name>
        <dbReference type="ChEBI" id="CHEBI:59789"/>
    </ligand>
</feature>
<evidence type="ECO:0000259" key="15">
    <source>
        <dbReference type="PROSITE" id="PS51686"/>
    </source>
</evidence>
<evidence type="ECO:0000256" key="8">
    <source>
        <dbReference type="ARBA" id="ARBA00022679"/>
    </source>
</evidence>
<dbReference type="InterPro" id="IPR029063">
    <property type="entry name" value="SAM-dependent_MTases_sf"/>
</dbReference>
<evidence type="ECO:0000256" key="13">
    <source>
        <dbReference type="ARBA" id="ARBA00047283"/>
    </source>
</evidence>
<dbReference type="EC" id="2.1.1.176" evidence="4"/>
<dbReference type="PANTHER" id="PTHR22807">
    <property type="entry name" value="NOP2 YEAST -RELATED NOL1/NOP2/FMU SUN DOMAIN-CONTAINING"/>
    <property type="match status" value="1"/>
</dbReference>
<dbReference type="PRINTS" id="PR02008">
    <property type="entry name" value="RCMTFAMILY"/>
</dbReference>
<dbReference type="PROSITE" id="PS51686">
    <property type="entry name" value="SAM_MT_RSMB_NOP"/>
    <property type="match status" value="1"/>
</dbReference>
<keyword evidence="10 14" id="KW-0694">RNA-binding</keyword>
<dbReference type="NCBIfam" id="NF011494">
    <property type="entry name" value="PRK14902.1"/>
    <property type="match status" value="1"/>
</dbReference>
<dbReference type="NCBIfam" id="NF008149">
    <property type="entry name" value="PRK10901.1"/>
    <property type="match status" value="1"/>
</dbReference>
<dbReference type="Gene3D" id="1.10.287.730">
    <property type="entry name" value="Helix hairpin bin"/>
    <property type="match status" value="1"/>
</dbReference>
<dbReference type="Gene3D" id="3.30.70.1170">
    <property type="entry name" value="Sun protein, domain 3"/>
    <property type="match status" value="1"/>
</dbReference>
<dbReference type="PANTHER" id="PTHR22807:SF61">
    <property type="entry name" value="NOL1_NOP2_SUN FAMILY PROTEIN _ ANTITERMINATION NUSB DOMAIN-CONTAINING PROTEIN"/>
    <property type="match status" value="1"/>
</dbReference>
<keyword evidence="6" id="KW-0698">rRNA processing</keyword>
<evidence type="ECO:0000313" key="17">
    <source>
        <dbReference type="Proteomes" id="UP000006322"/>
    </source>
</evidence>
<organism evidence="16 17">
    <name type="scientific">Paraglaciecola polaris LMG 21857</name>
    <dbReference type="NCBI Taxonomy" id="1129793"/>
    <lineage>
        <taxon>Bacteria</taxon>
        <taxon>Pseudomonadati</taxon>
        <taxon>Pseudomonadota</taxon>
        <taxon>Gammaproteobacteria</taxon>
        <taxon>Alteromonadales</taxon>
        <taxon>Alteromonadaceae</taxon>
        <taxon>Paraglaciecola</taxon>
    </lineage>
</organism>
<keyword evidence="8 14" id="KW-0808">Transferase</keyword>
<dbReference type="Pfam" id="PF22458">
    <property type="entry name" value="RsmF-B_ferredox"/>
    <property type="match status" value="1"/>
</dbReference>
<reference evidence="17" key="1">
    <citation type="journal article" date="2014" name="Environ. Microbiol.">
        <title>Comparative genomics of the marine bacterial genus Glaciecola reveals the high degree of genomic diversity and genomic characteristic for cold adaptation.</title>
        <authorList>
            <person name="Qin Q.L."/>
            <person name="Xie B.B."/>
            <person name="Yu Y."/>
            <person name="Shu Y.L."/>
            <person name="Rong J.C."/>
            <person name="Zhang Y.J."/>
            <person name="Zhao D.L."/>
            <person name="Chen X.L."/>
            <person name="Zhang X.Y."/>
            <person name="Chen B."/>
            <person name="Zhou B.C."/>
            <person name="Zhang Y.Z."/>
        </authorList>
    </citation>
    <scope>NUCLEOTIDE SEQUENCE [LARGE SCALE GENOMIC DNA]</scope>
    <source>
        <strain evidence="17">LMG 21857</strain>
    </source>
</reference>
<dbReference type="GO" id="GO:0005829">
    <property type="term" value="C:cytosol"/>
    <property type="evidence" value="ECO:0007669"/>
    <property type="project" value="TreeGrafter"/>
</dbReference>
<dbReference type="Pfam" id="PF01189">
    <property type="entry name" value="Methyltr_RsmB-F"/>
    <property type="match status" value="1"/>
</dbReference>
<evidence type="ECO:0000256" key="1">
    <source>
        <dbReference type="ARBA" id="ARBA00002724"/>
    </source>
</evidence>
<evidence type="ECO:0000256" key="6">
    <source>
        <dbReference type="ARBA" id="ARBA00022552"/>
    </source>
</evidence>
<comment type="subcellular location">
    <subcellularLocation>
        <location evidence="2">Cytoplasm</location>
    </subcellularLocation>
</comment>
<protein>
    <recommendedName>
        <fullName evidence="4">16S rRNA (cytosine(967)-C(5))-methyltransferase</fullName>
        <ecNumber evidence="4">2.1.1.176</ecNumber>
    </recommendedName>
    <alternativeName>
        <fullName evidence="11">16S rRNA m5C967 methyltransferase</fullName>
    </alternativeName>
    <alternativeName>
        <fullName evidence="12">rRNA (cytosine-C(5)-)-methyltransferase RsmB</fullName>
    </alternativeName>
</protein>
<evidence type="ECO:0000256" key="7">
    <source>
        <dbReference type="ARBA" id="ARBA00022603"/>
    </source>
</evidence>
<dbReference type="STRING" id="1129793.GPLA_4673"/>
<dbReference type="GO" id="GO:0006355">
    <property type="term" value="P:regulation of DNA-templated transcription"/>
    <property type="evidence" value="ECO:0007669"/>
    <property type="project" value="InterPro"/>
</dbReference>
<dbReference type="RefSeq" id="WP_007107309.1">
    <property type="nucleotide sequence ID" value="NZ_BAER01000141.1"/>
</dbReference>
<dbReference type="InterPro" id="IPR018314">
    <property type="entry name" value="RsmB/NOL1/NOP2-like_CS"/>
</dbReference>
<dbReference type="InterPro" id="IPR035926">
    <property type="entry name" value="NusB-like_sf"/>
</dbReference>
<dbReference type="CDD" id="cd02440">
    <property type="entry name" value="AdoMet_MTases"/>
    <property type="match status" value="1"/>
</dbReference>
<dbReference type="SUPFAM" id="SSF48013">
    <property type="entry name" value="NusB-like"/>
    <property type="match status" value="1"/>
</dbReference>
<dbReference type="Pfam" id="PF01029">
    <property type="entry name" value="NusB"/>
    <property type="match status" value="1"/>
</dbReference>
<comment type="catalytic activity">
    <reaction evidence="13">
        <text>cytidine(967) in 16S rRNA + S-adenosyl-L-methionine = 5-methylcytidine(967) in 16S rRNA + S-adenosyl-L-homocysteine + H(+)</text>
        <dbReference type="Rhea" id="RHEA:42748"/>
        <dbReference type="Rhea" id="RHEA-COMP:10219"/>
        <dbReference type="Rhea" id="RHEA-COMP:10220"/>
        <dbReference type="ChEBI" id="CHEBI:15378"/>
        <dbReference type="ChEBI" id="CHEBI:57856"/>
        <dbReference type="ChEBI" id="CHEBI:59789"/>
        <dbReference type="ChEBI" id="CHEBI:74483"/>
        <dbReference type="ChEBI" id="CHEBI:82748"/>
        <dbReference type="EC" id="2.1.1.176"/>
    </reaction>
</comment>
<evidence type="ECO:0000256" key="5">
    <source>
        <dbReference type="ARBA" id="ARBA00022490"/>
    </source>
</evidence>
<evidence type="ECO:0000256" key="9">
    <source>
        <dbReference type="ARBA" id="ARBA00022691"/>
    </source>
</evidence>
<comment type="function">
    <text evidence="1">Specifically methylates the cytosine at position 967 (m5C967) of 16S rRNA.</text>
</comment>
<evidence type="ECO:0000256" key="2">
    <source>
        <dbReference type="ARBA" id="ARBA00004496"/>
    </source>
</evidence>
<comment type="caution">
    <text evidence="16">The sequence shown here is derived from an EMBL/GenBank/DDBJ whole genome shotgun (WGS) entry which is preliminary data.</text>
</comment>
<dbReference type="InterPro" id="IPR004573">
    <property type="entry name" value="rRNA_ssu_MeTfrase_B"/>
</dbReference>
<dbReference type="Gene3D" id="3.40.50.150">
    <property type="entry name" value="Vaccinia Virus protein VP39"/>
    <property type="match status" value="1"/>
</dbReference>
<dbReference type="OrthoDB" id="9810297at2"/>
<dbReference type="PROSITE" id="PS01153">
    <property type="entry name" value="NOL1_NOP2_SUN"/>
    <property type="match status" value="1"/>
</dbReference>
<dbReference type="GO" id="GO:0009383">
    <property type="term" value="F:rRNA (cytosine-C5-)-methyltransferase activity"/>
    <property type="evidence" value="ECO:0007669"/>
    <property type="project" value="TreeGrafter"/>
</dbReference>
<feature type="active site" description="Nucleophile" evidence="14">
    <location>
        <position position="380"/>
    </location>
</feature>
<dbReference type="EMBL" id="BAER01000141">
    <property type="protein sequence ID" value="GAC35547.1"/>
    <property type="molecule type" value="Genomic_DNA"/>
</dbReference>
<accession>K6ZZB6</accession>
<dbReference type="SUPFAM" id="SSF53335">
    <property type="entry name" value="S-adenosyl-L-methionine-dependent methyltransferases"/>
    <property type="match status" value="1"/>
</dbReference>
<keyword evidence="17" id="KW-1185">Reference proteome</keyword>
<dbReference type="InterPro" id="IPR054728">
    <property type="entry name" value="RsmB-like_ferredoxin"/>
</dbReference>
<evidence type="ECO:0000313" key="16">
    <source>
        <dbReference type="EMBL" id="GAC35547.1"/>
    </source>
</evidence>
<dbReference type="InterPro" id="IPR001678">
    <property type="entry name" value="MeTrfase_RsmB-F_NOP2_dom"/>
</dbReference>
<dbReference type="InterPro" id="IPR006027">
    <property type="entry name" value="NusB_RsmB_TIM44"/>
</dbReference>
<feature type="domain" description="SAM-dependent MTase RsmB/NOP-type" evidence="15">
    <location>
        <begin position="168"/>
        <end position="437"/>
    </location>
</feature>